<dbReference type="InterPro" id="IPR042099">
    <property type="entry name" value="ANL_N_sf"/>
</dbReference>
<comment type="caution">
    <text evidence="4">The sequence shown here is derived from an EMBL/GenBank/DDBJ whole genome shotgun (WGS) entry which is preliminary data.</text>
</comment>
<dbReference type="EMBL" id="CAICTM010000409">
    <property type="protein sequence ID" value="CAB9509907.1"/>
    <property type="molecule type" value="Genomic_DNA"/>
</dbReference>
<organism evidence="4 5">
    <name type="scientific">Seminavis robusta</name>
    <dbReference type="NCBI Taxonomy" id="568900"/>
    <lineage>
        <taxon>Eukaryota</taxon>
        <taxon>Sar</taxon>
        <taxon>Stramenopiles</taxon>
        <taxon>Ochrophyta</taxon>
        <taxon>Bacillariophyta</taxon>
        <taxon>Bacillariophyceae</taxon>
        <taxon>Bacillariophycidae</taxon>
        <taxon>Naviculales</taxon>
        <taxon>Naviculaceae</taxon>
        <taxon>Seminavis</taxon>
    </lineage>
</organism>
<keyword evidence="2" id="KW-1133">Transmembrane helix</keyword>
<keyword evidence="5" id="KW-1185">Reference proteome</keyword>
<dbReference type="PROSITE" id="PS50075">
    <property type="entry name" value="CARRIER"/>
    <property type="match status" value="1"/>
</dbReference>
<feature type="transmembrane region" description="Helical" evidence="2">
    <location>
        <begin position="779"/>
        <end position="801"/>
    </location>
</feature>
<keyword evidence="2" id="KW-0472">Membrane</keyword>
<keyword evidence="2" id="KW-0812">Transmembrane</keyword>
<protein>
    <submittedName>
        <fullName evidence="4">D-alanine--D-alanyl carrier protein ligase</fullName>
    </submittedName>
</protein>
<dbReference type="InterPro" id="IPR011004">
    <property type="entry name" value="Trimer_LpxA-like_sf"/>
</dbReference>
<feature type="transmembrane region" description="Helical" evidence="2">
    <location>
        <begin position="1164"/>
        <end position="1186"/>
    </location>
</feature>
<feature type="domain" description="Carrier" evidence="3">
    <location>
        <begin position="628"/>
        <end position="706"/>
    </location>
</feature>
<dbReference type="PANTHER" id="PTHR22754">
    <property type="entry name" value="DISCO-INTERACTING PROTEIN 2 DIP2 -RELATED"/>
    <property type="match status" value="1"/>
</dbReference>
<keyword evidence="4" id="KW-0436">Ligase</keyword>
<name>A0A9N8HEJ9_9STRA</name>
<gene>
    <name evidence="4" type="ORF">SEMRO_410_G137350.1</name>
</gene>
<dbReference type="SUPFAM" id="SSF56801">
    <property type="entry name" value="Acetyl-CoA synthetase-like"/>
    <property type="match status" value="1"/>
</dbReference>
<dbReference type="Pfam" id="PF00501">
    <property type="entry name" value="AMP-binding"/>
    <property type="match status" value="1"/>
</dbReference>
<dbReference type="InterPro" id="IPR009081">
    <property type="entry name" value="PP-bd_ACP"/>
</dbReference>
<dbReference type="InterPro" id="IPR045851">
    <property type="entry name" value="AMP-bd_C_sf"/>
</dbReference>
<dbReference type="Proteomes" id="UP001153069">
    <property type="component" value="Unassembled WGS sequence"/>
</dbReference>
<dbReference type="PANTHER" id="PTHR22754:SF32">
    <property type="entry name" value="DISCO-INTERACTING PROTEIN 2"/>
    <property type="match status" value="1"/>
</dbReference>
<feature type="transmembrane region" description="Helical" evidence="2">
    <location>
        <begin position="1192"/>
        <end position="1211"/>
    </location>
</feature>
<feature type="transmembrane region" description="Helical" evidence="2">
    <location>
        <begin position="733"/>
        <end position="759"/>
    </location>
</feature>
<feature type="region of interest" description="Disordered" evidence="1">
    <location>
        <begin position="1354"/>
        <end position="1383"/>
    </location>
</feature>
<sequence length="1383" mass="153069">MSTERSVQGVSSLLSKKTGTKQAQRKCQEPTNNNEATMFVTILEALAFHAAKTPERIVFTWVDINCKEQRKMTCQQLEDEANAVAARLLKLGCQKGDRVMVAYPFGLEFLAGMFGAMKIGVIPCSIYPPNPNQLKTDMPKFRGFVEDAGAKFALTTNAFATAMTAAGVFYKTGVKWIGTDKLPIKKQKHGKPKGYETFVGHPDDICFIQYTSGSTGRPKGVMISHRNLVENCRAIGNMSYVNSSNASSTVAALWVPQYHDMGLVAGFMTSLYQGVHLVMASPLDFVVRPLLWCDMVETYQANLTCGPNFAYALLLKRLRQANRSADWSCVRRAMFGGEPAQSHVVKELANTVKMRPEHVYNIYGLAESVVYLTGGPGYPDAEDLVACGEVDSQTLKLRIVEDGKEVEDGMVGSIWAQSPRVTAGYYGQKELTASTFGNVLSNYEGTWLDTGDLGKIVDGQLYVTGRLKDVIIINGKNYYPTDVELAIDESFGDVIRPGRTTAFQHGDDGVGITAEARKDFDKAANDDLTVKISNHVAQIHGLTVREVLILKVGVTPKTTSGKLKRSLVRQTTLSGDWKANCVLLQYNLSTASPHAPGGESFAVATESLAFMNPDTQDNTVNQPTEETGEIARLGDDFSKRWSTVLSSVLGPDVDASKTWMENGITSLKSAELRNKVEEELHVSLPSNFEQLYPTPSELANYLMASEAQGFPKHAVGSKEYEWNTSRSKISKPVLGVLQALGSVTIILLLLVSAAPSYFLTSWAMEQCDSTGEGECHGPIFWLVLPLVFPLFLLSFSLVVVFSKLAVIGKYRPQQFDLLSKDYLRWWFVDRLLEIWESFVGPFIVETKYIWIFTGSLGQTCHGLPRLSPSSVNVIWPIIVGKNSHVSGMVSPGSVVGDGSKVEKLSAVEEGAELPPGILAKGIPAHNSGTYKHAKPSWQEDVFLDAFKIAWTIIEVYHFFALSYLVHSFLNVILPSWRYATILHWLVLFPATSFLALVPSIAFKWLLIGKRDPSDEYEGSLWRKATNWACDFHFRIASWSQTPFFGQTKLWHIILFLHGLDVDMASCISNPYRIFFPSKVDFVKIRKSFVATSTVDLDQKADSKMEIINSSVGYNSNLHTGVKIIRSKIPPRSDVRDNITELNQAGKSWQPSLIMDMILPEFLQLLLNVVIFASLIPAYEVGVAVLASPSSTIRAVGLAAAFVLQLFVWILLTKAVEVVMLNLPRPLQQSFCGVYINHIWQFGVGNWLVFLLYGTPMFAYYARMMGATVQGELWFFGNSLYEYSKLHFEGNTIVDDSHVSGHFIDANGLTLEDTQVTGVLHPGCYASAGSVVPASEHGPWKLFFRSAVEVPCYDEEDKSSKDEEETGSCKQDSSASFEHLDFTV</sequence>
<evidence type="ECO:0000256" key="2">
    <source>
        <dbReference type="SAM" id="Phobius"/>
    </source>
</evidence>
<dbReference type="Pfam" id="PF00550">
    <property type="entry name" value="PP-binding"/>
    <property type="match status" value="1"/>
</dbReference>
<dbReference type="InterPro" id="IPR036736">
    <property type="entry name" value="ACP-like_sf"/>
</dbReference>
<dbReference type="GO" id="GO:0016874">
    <property type="term" value="F:ligase activity"/>
    <property type="evidence" value="ECO:0007669"/>
    <property type="project" value="UniProtKB-KW"/>
</dbReference>
<dbReference type="PROSITE" id="PS00455">
    <property type="entry name" value="AMP_BINDING"/>
    <property type="match status" value="1"/>
</dbReference>
<evidence type="ECO:0000313" key="5">
    <source>
        <dbReference type="Proteomes" id="UP001153069"/>
    </source>
</evidence>
<feature type="compositionally biased region" description="Acidic residues" evidence="1">
    <location>
        <begin position="1354"/>
        <end position="1365"/>
    </location>
</feature>
<evidence type="ECO:0000256" key="1">
    <source>
        <dbReference type="SAM" id="MobiDB-lite"/>
    </source>
</evidence>
<dbReference type="OrthoDB" id="199633at2759"/>
<feature type="region of interest" description="Disordered" evidence="1">
    <location>
        <begin position="1"/>
        <end position="30"/>
    </location>
</feature>
<dbReference type="SUPFAM" id="SSF51161">
    <property type="entry name" value="Trimeric LpxA-like enzymes"/>
    <property type="match status" value="1"/>
</dbReference>
<accession>A0A9N8HEJ9</accession>
<dbReference type="SUPFAM" id="SSF47336">
    <property type="entry name" value="ACP-like"/>
    <property type="match status" value="1"/>
</dbReference>
<feature type="transmembrane region" description="Helical" evidence="2">
    <location>
        <begin position="1231"/>
        <end position="1251"/>
    </location>
</feature>
<feature type="compositionally biased region" description="Polar residues" evidence="1">
    <location>
        <begin position="1"/>
        <end position="22"/>
    </location>
</feature>
<dbReference type="Gene3D" id="3.40.50.12780">
    <property type="entry name" value="N-terminal domain of ligase-like"/>
    <property type="match status" value="1"/>
</dbReference>
<feature type="transmembrane region" description="Helical" evidence="2">
    <location>
        <begin position="948"/>
        <end position="969"/>
    </location>
</feature>
<proteinExistence type="predicted"/>
<feature type="transmembrane region" description="Helical" evidence="2">
    <location>
        <begin position="981"/>
        <end position="1006"/>
    </location>
</feature>
<dbReference type="Gene3D" id="3.30.300.30">
    <property type="match status" value="1"/>
</dbReference>
<evidence type="ECO:0000259" key="3">
    <source>
        <dbReference type="PROSITE" id="PS50075"/>
    </source>
</evidence>
<evidence type="ECO:0000313" key="4">
    <source>
        <dbReference type="EMBL" id="CAB9509907.1"/>
    </source>
</evidence>
<dbReference type="Gene3D" id="1.10.1200.10">
    <property type="entry name" value="ACP-like"/>
    <property type="match status" value="1"/>
</dbReference>
<reference evidence="4" key="1">
    <citation type="submission" date="2020-06" db="EMBL/GenBank/DDBJ databases">
        <authorList>
            <consortium name="Plant Systems Biology data submission"/>
        </authorList>
    </citation>
    <scope>NUCLEOTIDE SEQUENCE</scope>
    <source>
        <strain evidence="4">D6</strain>
    </source>
</reference>
<dbReference type="InterPro" id="IPR020845">
    <property type="entry name" value="AMP-binding_CS"/>
</dbReference>
<dbReference type="InterPro" id="IPR000873">
    <property type="entry name" value="AMP-dep_synth/lig_dom"/>
</dbReference>